<reference evidence="5 6" key="1">
    <citation type="submission" date="2022-04" db="EMBL/GenBank/DDBJ databases">
        <title>Gracilibacillus sp. isolated from saltern.</title>
        <authorList>
            <person name="Won M."/>
            <person name="Lee C.-M."/>
            <person name="Woen H.-Y."/>
            <person name="Kwon S.-W."/>
        </authorList>
    </citation>
    <scope>NUCLEOTIDE SEQUENCE [LARGE SCALE GENOMIC DNA]</scope>
    <source>
        <strain evidence="5 6">SSWR10-1</strain>
    </source>
</reference>
<protein>
    <submittedName>
        <fullName evidence="5">AraC family transcriptional regulator</fullName>
    </submittedName>
</protein>
<keyword evidence="3" id="KW-0804">Transcription</keyword>
<dbReference type="Proteomes" id="UP000831782">
    <property type="component" value="Chromosome"/>
</dbReference>
<name>A0ABY4EQ33_9BACI</name>
<dbReference type="PRINTS" id="PR00032">
    <property type="entry name" value="HTHARAC"/>
</dbReference>
<accession>A0ABY4EQ33</accession>
<dbReference type="Gene3D" id="2.60.120.10">
    <property type="entry name" value="Jelly Rolls"/>
    <property type="match status" value="1"/>
</dbReference>
<proteinExistence type="predicted"/>
<dbReference type="PROSITE" id="PS00041">
    <property type="entry name" value="HTH_ARAC_FAMILY_1"/>
    <property type="match status" value="1"/>
</dbReference>
<gene>
    <name evidence="5" type="ORF">MUN88_10660</name>
</gene>
<evidence type="ECO:0000259" key="4">
    <source>
        <dbReference type="PROSITE" id="PS01124"/>
    </source>
</evidence>
<dbReference type="SUPFAM" id="SSF51215">
    <property type="entry name" value="Regulatory protein AraC"/>
    <property type="match status" value="1"/>
</dbReference>
<evidence type="ECO:0000256" key="3">
    <source>
        <dbReference type="ARBA" id="ARBA00023163"/>
    </source>
</evidence>
<dbReference type="PANTHER" id="PTHR43280">
    <property type="entry name" value="ARAC-FAMILY TRANSCRIPTIONAL REGULATOR"/>
    <property type="match status" value="1"/>
</dbReference>
<dbReference type="InterPro" id="IPR018060">
    <property type="entry name" value="HTH_AraC"/>
</dbReference>
<organism evidence="5 6">
    <name type="scientific">Gracilibacillus caseinilyticus</name>
    <dbReference type="NCBI Taxonomy" id="2932256"/>
    <lineage>
        <taxon>Bacteria</taxon>
        <taxon>Bacillati</taxon>
        <taxon>Bacillota</taxon>
        <taxon>Bacilli</taxon>
        <taxon>Bacillales</taxon>
        <taxon>Bacillaceae</taxon>
        <taxon>Gracilibacillus</taxon>
    </lineage>
</organism>
<dbReference type="InterPro" id="IPR014710">
    <property type="entry name" value="RmlC-like_jellyroll"/>
</dbReference>
<dbReference type="PROSITE" id="PS01124">
    <property type="entry name" value="HTH_ARAC_FAMILY_2"/>
    <property type="match status" value="1"/>
</dbReference>
<dbReference type="Pfam" id="PF02311">
    <property type="entry name" value="AraC_binding"/>
    <property type="match status" value="1"/>
</dbReference>
<dbReference type="InterPro" id="IPR003313">
    <property type="entry name" value="AraC-bd"/>
</dbReference>
<keyword evidence="2" id="KW-0238">DNA-binding</keyword>
<evidence type="ECO:0000313" key="5">
    <source>
        <dbReference type="EMBL" id="UOQ46568.1"/>
    </source>
</evidence>
<dbReference type="InterPro" id="IPR037923">
    <property type="entry name" value="HTH-like"/>
</dbReference>
<dbReference type="SMART" id="SM00342">
    <property type="entry name" value="HTH_ARAC"/>
    <property type="match status" value="1"/>
</dbReference>
<dbReference type="Gene3D" id="1.10.10.60">
    <property type="entry name" value="Homeodomain-like"/>
    <property type="match status" value="2"/>
</dbReference>
<dbReference type="RefSeq" id="WP_244714825.1">
    <property type="nucleotide sequence ID" value="NZ_CP095072.1"/>
</dbReference>
<evidence type="ECO:0000256" key="1">
    <source>
        <dbReference type="ARBA" id="ARBA00023015"/>
    </source>
</evidence>
<dbReference type="InterPro" id="IPR009057">
    <property type="entry name" value="Homeodomain-like_sf"/>
</dbReference>
<evidence type="ECO:0000256" key="2">
    <source>
        <dbReference type="ARBA" id="ARBA00023125"/>
    </source>
</evidence>
<keyword evidence="1" id="KW-0805">Transcription regulation</keyword>
<sequence length="303" mass="35711">MCEKISSHYRYVDEVHSTQFLDYHSHERYEIYLFHSGSCQFIIGDHIYDLQENDMIIMNGLTLHRPYPKKGTLYERSVIEFSSEWLKPILNRLNVAELLDPFNLLSNTLFRGVDQEGLAEIKELMRKIDVVDIKLTESSKKSVENRLEGEVTTLLIQLLFKIYEITKMKQVDIPLVKSEKDIHVNRIISWIDNHFDNNLNLDSIANELNISKYYMSRIFKDITGYTIMQYMMSCRINRAKYLLEVYPDKTILEVALESGFENSSHFSRFFRKQVSVTPTEYRNSRVLTHTQHRGDCQSSIQLN</sequence>
<dbReference type="SUPFAM" id="SSF46689">
    <property type="entry name" value="Homeodomain-like"/>
    <property type="match status" value="2"/>
</dbReference>
<keyword evidence="6" id="KW-1185">Reference proteome</keyword>
<dbReference type="InterPro" id="IPR020449">
    <property type="entry name" value="Tscrpt_reg_AraC-type_HTH"/>
</dbReference>
<dbReference type="EMBL" id="CP095072">
    <property type="protein sequence ID" value="UOQ46568.1"/>
    <property type="molecule type" value="Genomic_DNA"/>
</dbReference>
<dbReference type="InterPro" id="IPR018062">
    <property type="entry name" value="HTH_AraC-typ_CS"/>
</dbReference>
<dbReference type="PANTHER" id="PTHR43280:SF28">
    <property type="entry name" value="HTH-TYPE TRANSCRIPTIONAL ACTIVATOR RHAS"/>
    <property type="match status" value="1"/>
</dbReference>
<evidence type="ECO:0000313" key="6">
    <source>
        <dbReference type="Proteomes" id="UP000831782"/>
    </source>
</evidence>
<dbReference type="Pfam" id="PF12833">
    <property type="entry name" value="HTH_18"/>
    <property type="match status" value="1"/>
</dbReference>
<feature type="domain" description="HTH araC/xylS-type" evidence="4">
    <location>
        <begin position="185"/>
        <end position="284"/>
    </location>
</feature>